<dbReference type="EMBL" id="JACRUP010000004">
    <property type="protein sequence ID" value="MBC5850996.1"/>
    <property type="molecule type" value="Genomic_DNA"/>
</dbReference>
<feature type="domain" description="DUF305" evidence="2">
    <location>
        <begin position="35"/>
        <end position="118"/>
    </location>
</feature>
<gene>
    <name evidence="3" type="ORF">H8Q88_08450</name>
</gene>
<protein>
    <submittedName>
        <fullName evidence="3">DUF305 domain-containing protein</fullName>
    </submittedName>
</protein>
<feature type="chain" id="PRO_5040991378" evidence="1">
    <location>
        <begin position="22"/>
        <end position="124"/>
    </location>
</feature>
<keyword evidence="1" id="KW-0732">Signal</keyword>
<evidence type="ECO:0000313" key="4">
    <source>
        <dbReference type="Proteomes" id="UP000615796"/>
    </source>
</evidence>
<dbReference type="InterPro" id="IPR012347">
    <property type="entry name" value="Ferritin-like"/>
</dbReference>
<organism evidence="3 4">
    <name type="scientific">Vibrio metschnikovii</name>
    <dbReference type="NCBI Taxonomy" id="28172"/>
    <lineage>
        <taxon>Bacteria</taxon>
        <taxon>Pseudomonadati</taxon>
        <taxon>Pseudomonadota</taxon>
        <taxon>Gammaproteobacteria</taxon>
        <taxon>Vibrionales</taxon>
        <taxon>Vibrionaceae</taxon>
        <taxon>Vibrio</taxon>
    </lineage>
</organism>
<accession>A0A9X0R8W7</accession>
<reference evidence="3" key="1">
    <citation type="submission" date="2020-08" db="EMBL/GenBank/DDBJ databases">
        <title>Genome Sequencing and Pan-Genome Analysis of Migratory bird Vibrio Strains, Inner Mongolia.</title>
        <authorList>
            <person name="Zheng L."/>
        </authorList>
    </citation>
    <scope>NUCLEOTIDE SEQUENCE</scope>
    <source>
        <strain evidence="3">M13F</strain>
    </source>
</reference>
<evidence type="ECO:0000256" key="1">
    <source>
        <dbReference type="SAM" id="SignalP"/>
    </source>
</evidence>
<dbReference type="Gene3D" id="1.20.1260.10">
    <property type="match status" value="1"/>
</dbReference>
<proteinExistence type="predicted"/>
<sequence length="124" mass="13455">MLRKVGLLTSVLVMFSAVTFAATDGHAKHHTKMAAPSTQSASIAAYQAINDQMHQAMNINFTGDADVDFVRGMIPHHEGAVEMAKVVLEHGSDPKIRALAQAVIAAQEEEISMMQQWLAERGLN</sequence>
<name>A0A9X0R8W7_VIBME</name>
<dbReference type="PANTHER" id="PTHR36933">
    <property type="entry name" value="SLL0788 PROTEIN"/>
    <property type="match status" value="1"/>
</dbReference>
<evidence type="ECO:0000259" key="2">
    <source>
        <dbReference type="Pfam" id="PF03713"/>
    </source>
</evidence>
<dbReference type="PANTHER" id="PTHR36933:SF1">
    <property type="entry name" value="SLL0788 PROTEIN"/>
    <property type="match status" value="1"/>
</dbReference>
<dbReference type="AlphaFoldDB" id="A0A9X0R8W7"/>
<keyword evidence="4" id="KW-1185">Reference proteome</keyword>
<dbReference type="RefSeq" id="WP_161438589.1">
    <property type="nucleotide sequence ID" value="NZ_CAWQCL010000001.1"/>
</dbReference>
<evidence type="ECO:0000313" key="3">
    <source>
        <dbReference type="EMBL" id="MBC5850996.1"/>
    </source>
</evidence>
<dbReference type="InterPro" id="IPR005183">
    <property type="entry name" value="DUF305_CopM-like"/>
</dbReference>
<dbReference type="Pfam" id="PF03713">
    <property type="entry name" value="DUF305"/>
    <property type="match status" value="1"/>
</dbReference>
<dbReference type="Proteomes" id="UP000615796">
    <property type="component" value="Unassembled WGS sequence"/>
</dbReference>
<comment type="caution">
    <text evidence="3">The sequence shown here is derived from an EMBL/GenBank/DDBJ whole genome shotgun (WGS) entry which is preliminary data.</text>
</comment>
<feature type="signal peptide" evidence="1">
    <location>
        <begin position="1"/>
        <end position="21"/>
    </location>
</feature>